<name>A0AAF0Q807_SOLVR</name>
<evidence type="ECO:0000259" key="1">
    <source>
        <dbReference type="Pfam" id="PF24626"/>
    </source>
</evidence>
<dbReference type="Gene3D" id="3.30.420.10">
    <property type="entry name" value="Ribonuclease H-like superfamily/Ribonuclease H"/>
    <property type="match status" value="1"/>
</dbReference>
<dbReference type="SUPFAM" id="SSF53098">
    <property type="entry name" value="Ribonuclease H-like"/>
    <property type="match status" value="1"/>
</dbReference>
<sequence length="182" mass="20959">MTKSAHFIPFKVSYSTGNYAKLYLREMGIDTRVKLSTTFHLQTDRQAERPIQTLEDMLRACVINFKDNWDDDLSLIEFTYNNNYPSIIGMTPFVALYARRCRSHIGCFEVGEISLIGPELVHEAMEKVWLIRKGVMRFGKKGKLSLRYVGSYHILRHSSKVAYELDLPNDLASVHPAFHVSL</sequence>
<gene>
    <name evidence="2" type="ORF">MTR67_012072</name>
</gene>
<proteinExistence type="predicted"/>
<evidence type="ECO:0000313" key="2">
    <source>
        <dbReference type="EMBL" id="WMV18687.1"/>
    </source>
</evidence>
<organism evidence="2 3">
    <name type="scientific">Solanum verrucosum</name>
    <dbReference type="NCBI Taxonomy" id="315347"/>
    <lineage>
        <taxon>Eukaryota</taxon>
        <taxon>Viridiplantae</taxon>
        <taxon>Streptophyta</taxon>
        <taxon>Embryophyta</taxon>
        <taxon>Tracheophyta</taxon>
        <taxon>Spermatophyta</taxon>
        <taxon>Magnoliopsida</taxon>
        <taxon>eudicotyledons</taxon>
        <taxon>Gunneridae</taxon>
        <taxon>Pentapetalae</taxon>
        <taxon>asterids</taxon>
        <taxon>lamiids</taxon>
        <taxon>Solanales</taxon>
        <taxon>Solanaceae</taxon>
        <taxon>Solanoideae</taxon>
        <taxon>Solaneae</taxon>
        <taxon>Solanum</taxon>
    </lineage>
</organism>
<dbReference type="PANTHER" id="PTHR45835">
    <property type="entry name" value="YALI0A06105P"/>
    <property type="match status" value="1"/>
</dbReference>
<dbReference type="InterPro" id="IPR012337">
    <property type="entry name" value="RNaseH-like_sf"/>
</dbReference>
<dbReference type="InterPro" id="IPR056924">
    <property type="entry name" value="SH3_Tf2-1"/>
</dbReference>
<dbReference type="InterPro" id="IPR036397">
    <property type="entry name" value="RNaseH_sf"/>
</dbReference>
<reference evidence="2" key="1">
    <citation type="submission" date="2023-08" db="EMBL/GenBank/DDBJ databases">
        <title>A de novo genome assembly of Solanum verrucosum Schlechtendal, a Mexican diploid species geographically isolated from the other diploid A-genome species in potato relatives.</title>
        <authorList>
            <person name="Hosaka K."/>
        </authorList>
    </citation>
    <scope>NUCLEOTIDE SEQUENCE</scope>
    <source>
        <tissue evidence="2">Young leaves</tissue>
    </source>
</reference>
<dbReference type="GO" id="GO:0003676">
    <property type="term" value="F:nucleic acid binding"/>
    <property type="evidence" value="ECO:0007669"/>
    <property type="project" value="InterPro"/>
</dbReference>
<dbReference type="PANTHER" id="PTHR45835:SF91">
    <property type="entry name" value="RETROTRANSPOSON, TY3-GYPSY SUBCLASS-LIKE PROTEIN"/>
    <property type="match status" value="1"/>
</dbReference>
<evidence type="ECO:0000313" key="3">
    <source>
        <dbReference type="Proteomes" id="UP001234989"/>
    </source>
</evidence>
<accession>A0AAF0Q807</accession>
<dbReference type="Pfam" id="PF24626">
    <property type="entry name" value="SH3_Tf2-1"/>
    <property type="match status" value="1"/>
</dbReference>
<protein>
    <recommendedName>
        <fullName evidence="1">Tf2-1-like SH3-like domain-containing protein</fullName>
    </recommendedName>
</protein>
<keyword evidence="3" id="KW-1185">Reference proteome</keyword>
<dbReference type="Proteomes" id="UP001234989">
    <property type="component" value="Chromosome 3"/>
</dbReference>
<dbReference type="AlphaFoldDB" id="A0AAF0Q807"/>
<dbReference type="EMBL" id="CP133614">
    <property type="protein sequence ID" value="WMV18687.1"/>
    <property type="molecule type" value="Genomic_DNA"/>
</dbReference>
<feature type="domain" description="Tf2-1-like SH3-like" evidence="1">
    <location>
        <begin position="126"/>
        <end position="181"/>
    </location>
</feature>